<dbReference type="EMBL" id="BMJQ01000001">
    <property type="protein sequence ID" value="GGE98715.1"/>
    <property type="molecule type" value="Genomic_DNA"/>
</dbReference>
<sequence>MRADEADAGEKAWWDGTHRTVPPAETLARLKPLLPAIGVTRVACQTGLDRVGIPVVSAIRPNSRSIAAHQGKGLGVEAAKASAIMEAAEAFHAENIRHPLRLARFEELASRALDPARLPLTHSGKDPHAERILWVEGVDLRRHEHTWVPFELVSADYTYPQPAGSGLFQATTNGLGAGNHPLEAMTHALYEVVERDAIALWRAAPAHLKAKSAVDPASITDPSNRAVLERLAVAGLAVHVWDVTSDVGIPAYLCLIVPERAGDETEPELGSGCHVAPAVALNRAMTEAAQARLTRIVGARDDFIPDSYEETTRQHRYDTARQWRDLARAPRRPMAEAALRATLRDDLDHGLSRLEAAGLGRAVWVDLSWPEIGVPVGRLVVEGLEGPWTPPGGGYVPGARALMMGQGTLGPGTWGQGP</sequence>
<dbReference type="PROSITE" id="PS51664">
    <property type="entry name" value="YCAO"/>
    <property type="match status" value="1"/>
</dbReference>
<accession>A0A8J2YP44</accession>
<proteinExistence type="predicted"/>
<gene>
    <name evidence="2" type="ORF">GCM10011611_00270</name>
</gene>
<dbReference type="PANTHER" id="PTHR37809:SF1">
    <property type="entry name" value="RIBOSOMAL PROTEIN S12 METHYLTHIOTRANSFERASE ACCESSORY FACTOR YCAO"/>
    <property type="match status" value="1"/>
</dbReference>
<evidence type="ECO:0000313" key="3">
    <source>
        <dbReference type="Proteomes" id="UP000646365"/>
    </source>
</evidence>
<keyword evidence="3" id="KW-1185">Reference proteome</keyword>
<evidence type="ECO:0000313" key="2">
    <source>
        <dbReference type="EMBL" id="GGE98715.1"/>
    </source>
</evidence>
<comment type="caution">
    <text evidence="2">The sequence shown here is derived from an EMBL/GenBank/DDBJ whole genome shotgun (WGS) entry which is preliminary data.</text>
</comment>
<reference evidence="2" key="2">
    <citation type="submission" date="2020-09" db="EMBL/GenBank/DDBJ databases">
        <authorList>
            <person name="Sun Q."/>
            <person name="Zhou Y."/>
        </authorList>
    </citation>
    <scope>NUCLEOTIDE SEQUENCE</scope>
    <source>
        <strain evidence="2">CGMCC 1.15725</strain>
    </source>
</reference>
<dbReference type="Pfam" id="PF02624">
    <property type="entry name" value="YcaO"/>
    <property type="match status" value="1"/>
</dbReference>
<reference evidence="2" key="1">
    <citation type="journal article" date="2014" name="Int. J. Syst. Evol. Microbiol.">
        <title>Complete genome sequence of Corynebacterium casei LMG S-19264T (=DSM 44701T), isolated from a smear-ripened cheese.</title>
        <authorList>
            <consortium name="US DOE Joint Genome Institute (JGI-PGF)"/>
            <person name="Walter F."/>
            <person name="Albersmeier A."/>
            <person name="Kalinowski J."/>
            <person name="Ruckert C."/>
        </authorList>
    </citation>
    <scope>NUCLEOTIDE SEQUENCE</scope>
    <source>
        <strain evidence="2">CGMCC 1.15725</strain>
    </source>
</reference>
<name>A0A8J2YP44_9PROT</name>
<dbReference type="NCBIfam" id="TIGR00702">
    <property type="entry name" value="YcaO-type kinase domain"/>
    <property type="match status" value="1"/>
</dbReference>
<dbReference type="InterPro" id="IPR003776">
    <property type="entry name" value="YcaO-like_dom"/>
</dbReference>
<dbReference type="RefSeq" id="WP_189041183.1">
    <property type="nucleotide sequence ID" value="NZ_BMJQ01000001.1"/>
</dbReference>
<feature type="domain" description="YcaO" evidence="1">
    <location>
        <begin position="71"/>
        <end position="418"/>
    </location>
</feature>
<organism evidence="2 3">
    <name type="scientific">Aliidongia dinghuensis</name>
    <dbReference type="NCBI Taxonomy" id="1867774"/>
    <lineage>
        <taxon>Bacteria</taxon>
        <taxon>Pseudomonadati</taxon>
        <taxon>Pseudomonadota</taxon>
        <taxon>Alphaproteobacteria</taxon>
        <taxon>Rhodospirillales</taxon>
        <taxon>Dongiaceae</taxon>
        <taxon>Aliidongia</taxon>
    </lineage>
</organism>
<evidence type="ECO:0000259" key="1">
    <source>
        <dbReference type="PROSITE" id="PS51664"/>
    </source>
</evidence>
<dbReference type="Gene3D" id="3.30.1330.230">
    <property type="match status" value="1"/>
</dbReference>
<dbReference type="PANTHER" id="PTHR37809">
    <property type="entry name" value="RIBOSOMAL PROTEIN S12 METHYLTHIOTRANSFERASE ACCESSORY FACTOR YCAO"/>
    <property type="match status" value="1"/>
</dbReference>
<protein>
    <recommendedName>
        <fullName evidence="1">YcaO domain-containing protein</fullName>
    </recommendedName>
</protein>
<dbReference type="Proteomes" id="UP000646365">
    <property type="component" value="Unassembled WGS sequence"/>
</dbReference>
<dbReference type="AlphaFoldDB" id="A0A8J2YP44"/>